<reference evidence="7" key="1">
    <citation type="submission" date="2015-08" db="EMBL/GenBank/DDBJ databases">
        <title>Genome sequencing project for genomic taxonomy and phylogenomics of Bacillus-like bacteria.</title>
        <authorList>
            <person name="Liu B."/>
            <person name="Wang J."/>
            <person name="Zhu Y."/>
            <person name="Liu G."/>
            <person name="Chen Q."/>
            <person name="Chen Z."/>
            <person name="Lan J."/>
            <person name="Che J."/>
            <person name="Ge C."/>
            <person name="Shi H."/>
            <person name="Pan Z."/>
            <person name="Liu X."/>
        </authorList>
    </citation>
    <scope>NUCLEOTIDE SEQUENCE [LARGE SCALE GENOMIC DNA]</scope>
    <source>
        <strain evidence="7">FJAT-22460</strain>
    </source>
</reference>
<dbReference type="OrthoDB" id="2638442at2"/>
<feature type="domain" description="HTH araC/xylS-type" evidence="5">
    <location>
        <begin position="187"/>
        <end position="285"/>
    </location>
</feature>
<dbReference type="PRINTS" id="PR00032">
    <property type="entry name" value="HTHARAC"/>
</dbReference>
<gene>
    <name evidence="6" type="ORF">AM231_22065</name>
</gene>
<keyword evidence="2" id="KW-0805">Transcription regulation</keyword>
<keyword evidence="4" id="KW-0804">Transcription</keyword>
<comment type="caution">
    <text evidence="6">The sequence shown here is derived from an EMBL/GenBank/DDBJ whole genome shotgun (WGS) entry which is preliminary data.</text>
</comment>
<evidence type="ECO:0000259" key="5">
    <source>
        <dbReference type="PROSITE" id="PS01124"/>
    </source>
</evidence>
<dbReference type="InterPro" id="IPR020449">
    <property type="entry name" value="Tscrpt_reg_AraC-type_HTH"/>
</dbReference>
<dbReference type="InterPro" id="IPR003313">
    <property type="entry name" value="AraC-bd"/>
</dbReference>
<sequence length="294" mass="33071">MGGGSITVHQKPSREEYFNNPARFETQLGLWIFKSGIHPFFTEKVGPRSVEFYSIHFVASGKVRFGWDGSSTTLSEGDLFCLFPGSVYTYVKDGDQPSTTITWTAFMGEQVPSILQHVDLCPELPYRQHAFGEDTLAVIKDIQRLLRQPQLDSSLQLMSLGFQLIHSIDPNRDQHLSAVSSASDWLESVLAYMKLHCTENLSVEELASWAGVHRSHFTRAFTRRYGISPSRYMQQLIMEKATRLLSTEGTSITQAALSLGYSDLFTFSRAFTRYFGMTPSAFVTANRSSSMVSE</sequence>
<dbReference type="PATRIC" id="fig|1705565.3.peg.532"/>
<dbReference type="AlphaFoldDB" id="A0A0M1N3P7"/>
<dbReference type="InterPro" id="IPR009057">
    <property type="entry name" value="Homeodomain-like_sf"/>
</dbReference>
<dbReference type="Proteomes" id="UP000036932">
    <property type="component" value="Unassembled WGS sequence"/>
</dbReference>
<keyword evidence="7" id="KW-1185">Reference proteome</keyword>
<dbReference type="EMBL" id="LIUT01000006">
    <property type="protein sequence ID" value="KOR76640.1"/>
    <property type="molecule type" value="Genomic_DNA"/>
</dbReference>
<protein>
    <submittedName>
        <fullName evidence="6">AraC family transcriptional regulator</fullName>
    </submittedName>
</protein>
<dbReference type="SMART" id="SM00342">
    <property type="entry name" value="HTH_ARAC"/>
    <property type="match status" value="1"/>
</dbReference>
<accession>A0A0M1N3P7</accession>
<keyword evidence="1" id="KW-0963">Cytoplasm</keyword>
<dbReference type="SUPFAM" id="SSF46689">
    <property type="entry name" value="Homeodomain-like"/>
    <property type="match status" value="2"/>
</dbReference>
<organism evidence="6 7">
    <name type="scientific">Paenibacillus solani</name>
    <dbReference type="NCBI Taxonomy" id="1705565"/>
    <lineage>
        <taxon>Bacteria</taxon>
        <taxon>Bacillati</taxon>
        <taxon>Bacillota</taxon>
        <taxon>Bacilli</taxon>
        <taxon>Bacillales</taxon>
        <taxon>Paenibacillaceae</taxon>
        <taxon>Paenibacillus</taxon>
    </lineage>
</organism>
<dbReference type="SUPFAM" id="SSF51215">
    <property type="entry name" value="Regulatory protein AraC"/>
    <property type="match status" value="1"/>
</dbReference>
<dbReference type="Pfam" id="PF02311">
    <property type="entry name" value="AraC_binding"/>
    <property type="match status" value="1"/>
</dbReference>
<evidence type="ECO:0000313" key="7">
    <source>
        <dbReference type="Proteomes" id="UP000036932"/>
    </source>
</evidence>
<dbReference type="InterPro" id="IPR050204">
    <property type="entry name" value="AraC_XylS_family_regulators"/>
</dbReference>
<evidence type="ECO:0000256" key="3">
    <source>
        <dbReference type="ARBA" id="ARBA00023125"/>
    </source>
</evidence>
<keyword evidence="3" id="KW-0238">DNA-binding</keyword>
<dbReference type="PANTHER" id="PTHR46796:SF13">
    <property type="entry name" value="HTH-TYPE TRANSCRIPTIONAL ACTIVATOR RHAS"/>
    <property type="match status" value="1"/>
</dbReference>
<name>A0A0M1N3P7_9BACL</name>
<dbReference type="Gene3D" id="1.10.10.60">
    <property type="entry name" value="Homeodomain-like"/>
    <property type="match status" value="2"/>
</dbReference>
<dbReference type="InterPro" id="IPR018060">
    <property type="entry name" value="HTH_AraC"/>
</dbReference>
<dbReference type="PROSITE" id="PS01124">
    <property type="entry name" value="HTH_ARAC_FAMILY_2"/>
    <property type="match status" value="1"/>
</dbReference>
<evidence type="ECO:0000256" key="4">
    <source>
        <dbReference type="ARBA" id="ARBA00023163"/>
    </source>
</evidence>
<dbReference type="GO" id="GO:0043565">
    <property type="term" value="F:sequence-specific DNA binding"/>
    <property type="evidence" value="ECO:0007669"/>
    <property type="project" value="InterPro"/>
</dbReference>
<proteinExistence type="predicted"/>
<evidence type="ECO:0000256" key="1">
    <source>
        <dbReference type="ARBA" id="ARBA00022490"/>
    </source>
</evidence>
<dbReference type="GO" id="GO:0003700">
    <property type="term" value="F:DNA-binding transcription factor activity"/>
    <property type="evidence" value="ECO:0007669"/>
    <property type="project" value="InterPro"/>
</dbReference>
<dbReference type="PANTHER" id="PTHR46796">
    <property type="entry name" value="HTH-TYPE TRANSCRIPTIONAL ACTIVATOR RHAS-RELATED"/>
    <property type="match status" value="1"/>
</dbReference>
<dbReference type="InterPro" id="IPR037923">
    <property type="entry name" value="HTH-like"/>
</dbReference>
<evidence type="ECO:0000256" key="2">
    <source>
        <dbReference type="ARBA" id="ARBA00023015"/>
    </source>
</evidence>
<evidence type="ECO:0000313" key="6">
    <source>
        <dbReference type="EMBL" id="KOR76640.1"/>
    </source>
</evidence>
<dbReference type="Pfam" id="PF12833">
    <property type="entry name" value="HTH_18"/>
    <property type="match status" value="1"/>
</dbReference>